<proteinExistence type="predicted"/>
<dbReference type="EMBL" id="CAJJDN010000065">
    <property type="protein sequence ID" value="CAD8095899.1"/>
    <property type="molecule type" value="Genomic_DNA"/>
</dbReference>
<accession>A0A8S1NX47</accession>
<dbReference type="AlphaFoldDB" id="A0A8S1NX47"/>
<dbReference type="Proteomes" id="UP000692954">
    <property type="component" value="Unassembled WGS sequence"/>
</dbReference>
<keyword evidence="3" id="KW-1185">Reference proteome</keyword>
<evidence type="ECO:0000256" key="1">
    <source>
        <dbReference type="SAM" id="MobiDB-lite"/>
    </source>
</evidence>
<protein>
    <submittedName>
        <fullName evidence="2">Uncharacterized protein</fullName>
    </submittedName>
</protein>
<evidence type="ECO:0000313" key="3">
    <source>
        <dbReference type="Proteomes" id="UP000692954"/>
    </source>
</evidence>
<organism evidence="2 3">
    <name type="scientific">Paramecium sonneborni</name>
    <dbReference type="NCBI Taxonomy" id="65129"/>
    <lineage>
        <taxon>Eukaryota</taxon>
        <taxon>Sar</taxon>
        <taxon>Alveolata</taxon>
        <taxon>Ciliophora</taxon>
        <taxon>Intramacronucleata</taxon>
        <taxon>Oligohymenophorea</taxon>
        <taxon>Peniculida</taxon>
        <taxon>Parameciidae</taxon>
        <taxon>Paramecium</taxon>
    </lineage>
</organism>
<sequence length="172" mass="20210">MLSEYCLEFEDHNRSTFTLSNLELKSHYEESYSRIDQENQQFTQVSKQTQKGNNKNHQEAKNVPKNMGVLIKNYFINNYKDVVRQNITIKKFISKVNNKKNYTRKDLKVLFSNEQARLLCKEYLSSFQIIQDILMSTKIGDSEIILKYVKKLFIGTQDPSSLSSLKYSSKEL</sequence>
<gene>
    <name evidence="2" type="ORF">PSON_ATCC_30995.1.T0650146</name>
</gene>
<evidence type="ECO:0000313" key="2">
    <source>
        <dbReference type="EMBL" id="CAD8095899.1"/>
    </source>
</evidence>
<dbReference type="OrthoDB" id="289584at2759"/>
<feature type="region of interest" description="Disordered" evidence="1">
    <location>
        <begin position="43"/>
        <end position="62"/>
    </location>
</feature>
<feature type="compositionally biased region" description="Polar residues" evidence="1">
    <location>
        <begin position="43"/>
        <end position="55"/>
    </location>
</feature>
<comment type="caution">
    <text evidence="2">The sequence shown here is derived from an EMBL/GenBank/DDBJ whole genome shotgun (WGS) entry which is preliminary data.</text>
</comment>
<reference evidence="2" key="1">
    <citation type="submission" date="2021-01" db="EMBL/GenBank/DDBJ databases">
        <authorList>
            <consortium name="Genoscope - CEA"/>
            <person name="William W."/>
        </authorList>
    </citation>
    <scope>NUCLEOTIDE SEQUENCE</scope>
</reference>
<name>A0A8S1NX47_9CILI</name>